<organism evidence="4 5">
    <name type="scientific">Micromonospora carbonacea</name>
    <dbReference type="NCBI Taxonomy" id="47853"/>
    <lineage>
        <taxon>Bacteria</taxon>
        <taxon>Bacillati</taxon>
        <taxon>Actinomycetota</taxon>
        <taxon>Actinomycetes</taxon>
        <taxon>Micromonosporales</taxon>
        <taxon>Micromonosporaceae</taxon>
        <taxon>Micromonospora</taxon>
    </lineage>
</organism>
<dbReference type="SUPFAM" id="SSF51735">
    <property type="entry name" value="NAD(P)-binding Rossmann-fold domains"/>
    <property type="match status" value="1"/>
</dbReference>
<gene>
    <name evidence="4" type="ORF">GA0070563_102214</name>
</gene>
<dbReference type="PANTHER" id="PTHR43818">
    <property type="entry name" value="BCDNA.GH03377"/>
    <property type="match status" value="1"/>
</dbReference>
<proteinExistence type="predicted"/>
<name>A0A1C4VDR2_9ACTN</name>
<keyword evidence="1" id="KW-0560">Oxidoreductase</keyword>
<dbReference type="GO" id="GO:0016491">
    <property type="term" value="F:oxidoreductase activity"/>
    <property type="evidence" value="ECO:0007669"/>
    <property type="project" value="UniProtKB-KW"/>
</dbReference>
<evidence type="ECO:0000259" key="3">
    <source>
        <dbReference type="Pfam" id="PF22725"/>
    </source>
</evidence>
<sequence length="370" mass="39862">MPKTVRVGVLGAGWGAGLHLEGFHRTEGAEIVAILSRTRTRAEERAAQYGIRLVTDSLDELIDAVDVVSVATPPAAHLEPVLRAVAAGKHILCDKPLAADLESARSIMGAVAASGVRHASGFIWRDDPGLLRMRELLTEGAIGRLVEIHSTCPLGVPQLPATWMYQADEGGGALAQHGSHVIDRARWLVGAEIDRVRGRLAYDVDDAAAPRRFHDITEAFAWARDNDGRTSDAPRVPVTADTGYDFSADFDNGVRARFWEAWHLLGPVEDEVSLYGEDGALQWRGAAGLWLSRPGAQPTRVEVPETVASGANTPREVGLRKWAALAGRFVEAILTGVENGHPTIVDAWQVAAVSDAVRRSHRSGGWEKVA</sequence>
<dbReference type="Pfam" id="PF01408">
    <property type="entry name" value="GFO_IDH_MocA"/>
    <property type="match status" value="1"/>
</dbReference>
<dbReference type="Proteomes" id="UP000183585">
    <property type="component" value="Unassembled WGS sequence"/>
</dbReference>
<accession>A0A1C4VDR2</accession>
<feature type="domain" description="Gfo/Idh/MocA-like oxidoreductase N-terminal" evidence="2">
    <location>
        <begin position="5"/>
        <end position="119"/>
    </location>
</feature>
<evidence type="ECO:0000259" key="2">
    <source>
        <dbReference type="Pfam" id="PF01408"/>
    </source>
</evidence>
<keyword evidence="5" id="KW-1185">Reference proteome</keyword>
<reference evidence="5" key="1">
    <citation type="submission" date="2016-06" db="EMBL/GenBank/DDBJ databases">
        <authorList>
            <person name="Varghese N."/>
            <person name="Submissions Spin"/>
        </authorList>
    </citation>
    <scope>NUCLEOTIDE SEQUENCE [LARGE SCALE GENOMIC DNA]</scope>
    <source>
        <strain evidence="5">DSM 43168</strain>
    </source>
</reference>
<dbReference type="InterPro" id="IPR036291">
    <property type="entry name" value="NAD(P)-bd_dom_sf"/>
</dbReference>
<dbReference type="PANTHER" id="PTHR43818:SF11">
    <property type="entry name" value="BCDNA.GH03377"/>
    <property type="match status" value="1"/>
</dbReference>
<dbReference type="InterPro" id="IPR050463">
    <property type="entry name" value="Gfo/Idh/MocA_oxidrdct_glycsds"/>
</dbReference>
<dbReference type="AlphaFoldDB" id="A0A1C4VDR2"/>
<dbReference type="Gene3D" id="3.40.50.720">
    <property type="entry name" value="NAD(P)-binding Rossmann-like Domain"/>
    <property type="match status" value="1"/>
</dbReference>
<evidence type="ECO:0000313" key="5">
    <source>
        <dbReference type="Proteomes" id="UP000183585"/>
    </source>
</evidence>
<dbReference type="RefSeq" id="WP_083302484.1">
    <property type="nucleotide sequence ID" value="NZ_FMCT01000002.1"/>
</dbReference>
<dbReference type="EMBL" id="FMCT01000002">
    <property type="protein sequence ID" value="SCE82133.1"/>
    <property type="molecule type" value="Genomic_DNA"/>
</dbReference>
<evidence type="ECO:0000313" key="4">
    <source>
        <dbReference type="EMBL" id="SCE82133.1"/>
    </source>
</evidence>
<dbReference type="Pfam" id="PF22725">
    <property type="entry name" value="GFO_IDH_MocA_C3"/>
    <property type="match status" value="1"/>
</dbReference>
<dbReference type="GO" id="GO:0000166">
    <property type="term" value="F:nucleotide binding"/>
    <property type="evidence" value="ECO:0007669"/>
    <property type="project" value="InterPro"/>
</dbReference>
<dbReference type="Gene3D" id="3.30.360.10">
    <property type="entry name" value="Dihydrodipicolinate Reductase, domain 2"/>
    <property type="match status" value="1"/>
</dbReference>
<dbReference type="InterPro" id="IPR000683">
    <property type="entry name" value="Gfo/Idh/MocA-like_OxRdtase_N"/>
</dbReference>
<protein>
    <submittedName>
        <fullName evidence="4">Predicted dehydrogenase</fullName>
    </submittedName>
</protein>
<dbReference type="SUPFAM" id="SSF55347">
    <property type="entry name" value="Glyceraldehyde-3-phosphate dehydrogenase-like, C-terminal domain"/>
    <property type="match status" value="1"/>
</dbReference>
<evidence type="ECO:0000256" key="1">
    <source>
        <dbReference type="ARBA" id="ARBA00023002"/>
    </source>
</evidence>
<dbReference type="InterPro" id="IPR055170">
    <property type="entry name" value="GFO_IDH_MocA-like_dom"/>
</dbReference>
<feature type="domain" description="GFO/IDH/MocA-like oxidoreductase" evidence="3">
    <location>
        <begin position="131"/>
        <end position="281"/>
    </location>
</feature>